<dbReference type="PANTHER" id="PTHR46481:SF10">
    <property type="entry name" value="ZINC FINGER BED DOMAIN-CONTAINING PROTEIN 39"/>
    <property type="match status" value="1"/>
</dbReference>
<evidence type="ECO:0000256" key="4">
    <source>
        <dbReference type="ARBA" id="ARBA00022833"/>
    </source>
</evidence>
<comment type="subcellular location">
    <subcellularLocation>
        <location evidence="1">Nucleus</location>
    </subcellularLocation>
</comment>
<evidence type="ECO:0000256" key="3">
    <source>
        <dbReference type="ARBA" id="ARBA00022771"/>
    </source>
</evidence>
<gene>
    <name evidence="7" type="ORF">RclHR1_30390002</name>
</gene>
<evidence type="ECO:0008006" key="9">
    <source>
        <dbReference type="Google" id="ProtNLM"/>
    </source>
</evidence>
<evidence type="ECO:0000256" key="2">
    <source>
        <dbReference type="ARBA" id="ARBA00022723"/>
    </source>
</evidence>
<dbReference type="STRING" id="94130.A0A2Z6R623"/>
<keyword evidence="2" id="KW-0479">Metal-binding</keyword>
<dbReference type="InterPro" id="IPR052035">
    <property type="entry name" value="ZnF_BED_domain_contain"/>
</dbReference>
<evidence type="ECO:0000256" key="1">
    <source>
        <dbReference type="ARBA" id="ARBA00004123"/>
    </source>
</evidence>
<keyword evidence="8" id="KW-1185">Reference proteome</keyword>
<evidence type="ECO:0000313" key="8">
    <source>
        <dbReference type="Proteomes" id="UP000247702"/>
    </source>
</evidence>
<dbReference type="GO" id="GO:0008270">
    <property type="term" value="F:zinc ion binding"/>
    <property type="evidence" value="ECO:0007669"/>
    <property type="project" value="UniProtKB-KW"/>
</dbReference>
<protein>
    <recommendedName>
        <fullName evidence="9">hAT-like transposase RNase-H fold domain-containing protein</fullName>
    </recommendedName>
</protein>
<proteinExistence type="predicted"/>
<sequence length="303" mass="34735">MSESGQSNKEKEDEIIDTDTSKSSSSSKQRYLKVKDFADKSTTKLWKHIQGVYPTVYSYKRPTIHCCRKSSISLCLNPIANIPSADTLRRDLNTNFEHIKGTVQHTLQEAPGLLSFTLDAWTSKNQLLFLGISVHWIDKEWNLKCSTLDFCFLSGPHSGENFANKFFDVLQDFNIVMKLLAISCDNAANMNIMLKKLSILLLEKNINFDLTTNLPELELISDIITQWNSTELMLERILKLKKALYNATLTDKDLAKYKLADNKWIIINEIHKLMQYFKKSSDFITGQLYPTLSFSIPVYTVII</sequence>
<dbReference type="AlphaFoldDB" id="A0A2Z6R623"/>
<accession>A0A2Z6R623</accession>
<dbReference type="InterPro" id="IPR012337">
    <property type="entry name" value="RNaseH-like_sf"/>
</dbReference>
<keyword evidence="4" id="KW-0862">Zinc</keyword>
<dbReference type="EMBL" id="BEXD01002268">
    <property type="protein sequence ID" value="GBB97683.1"/>
    <property type="molecule type" value="Genomic_DNA"/>
</dbReference>
<feature type="region of interest" description="Disordered" evidence="6">
    <location>
        <begin position="1"/>
        <end position="28"/>
    </location>
</feature>
<evidence type="ECO:0000313" key="7">
    <source>
        <dbReference type="EMBL" id="GBB97683.1"/>
    </source>
</evidence>
<keyword evidence="5" id="KW-0539">Nucleus</keyword>
<evidence type="ECO:0000256" key="6">
    <source>
        <dbReference type="SAM" id="MobiDB-lite"/>
    </source>
</evidence>
<evidence type="ECO:0000256" key="5">
    <source>
        <dbReference type="ARBA" id="ARBA00023242"/>
    </source>
</evidence>
<comment type="caution">
    <text evidence="7">The sequence shown here is derived from an EMBL/GenBank/DDBJ whole genome shotgun (WGS) entry which is preliminary data.</text>
</comment>
<reference evidence="7 8" key="1">
    <citation type="submission" date="2017-11" db="EMBL/GenBank/DDBJ databases">
        <title>The genome of Rhizophagus clarus HR1 reveals common genetic basis of auxotrophy among arbuscular mycorrhizal fungi.</title>
        <authorList>
            <person name="Kobayashi Y."/>
        </authorList>
    </citation>
    <scope>NUCLEOTIDE SEQUENCE [LARGE SCALE GENOMIC DNA]</scope>
    <source>
        <strain evidence="7 8">HR1</strain>
    </source>
</reference>
<dbReference type="GO" id="GO:0005634">
    <property type="term" value="C:nucleus"/>
    <property type="evidence" value="ECO:0007669"/>
    <property type="project" value="UniProtKB-SubCell"/>
</dbReference>
<name>A0A2Z6R623_9GLOM</name>
<dbReference type="Proteomes" id="UP000247702">
    <property type="component" value="Unassembled WGS sequence"/>
</dbReference>
<organism evidence="7 8">
    <name type="scientific">Rhizophagus clarus</name>
    <dbReference type="NCBI Taxonomy" id="94130"/>
    <lineage>
        <taxon>Eukaryota</taxon>
        <taxon>Fungi</taxon>
        <taxon>Fungi incertae sedis</taxon>
        <taxon>Mucoromycota</taxon>
        <taxon>Glomeromycotina</taxon>
        <taxon>Glomeromycetes</taxon>
        <taxon>Glomerales</taxon>
        <taxon>Glomeraceae</taxon>
        <taxon>Rhizophagus</taxon>
    </lineage>
</organism>
<keyword evidence="3" id="KW-0863">Zinc-finger</keyword>
<dbReference type="SUPFAM" id="SSF53098">
    <property type="entry name" value="Ribonuclease H-like"/>
    <property type="match status" value="1"/>
</dbReference>
<dbReference type="PANTHER" id="PTHR46481">
    <property type="entry name" value="ZINC FINGER BED DOMAIN-CONTAINING PROTEIN 4"/>
    <property type="match status" value="1"/>
</dbReference>